<reference evidence="1" key="2">
    <citation type="submission" date="2025-03" db="EMBL/GenBank/DDBJ databases">
        <authorList>
            <consortium name="ELIXIR-Norway"/>
            <consortium name="Elixir Norway"/>
        </authorList>
    </citation>
    <scope>NUCLEOTIDE SEQUENCE</scope>
</reference>
<name>A0AC59Z474_RANTA</name>
<protein>
    <submittedName>
        <fullName evidence="1">Uncharacterized protein</fullName>
    </submittedName>
</protein>
<evidence type="ECO:0000313" key="2">
    <source>
        <dbReference type="Proteomes" id="UP001162501"/>
    </source>
</evidence>
<sequence length="231" mass="24509">MSGPTESAPGFTSRQAPPRRALGPSCLLTPPPPRPSPGRPRCPLLPCQRGRSRAGTRLPRPGPQEVLLYLLDSGVHPGLTAGQPGDQVKWPEISLSPSCNPGLCLLPCPNQAQVHPGSKSQGELDQKAVERLPPASERSGISPRKWDPLDTQGFREQLASLALGGGPAETQDDGRGNRRPPGRGRSASRAAPWVPGGWCDLSDAISALQQLVYTEGPLATRPRGERRATDA</sequence>
<dbReference type="Proteomes" id="UP001162501">
    <property type="component" value="Chromosome 23"/>
</dbReference>
<organism evidence="1 2">
    <name type="scientific">Rangifer tarandus platyrhynchus</name>
    <name type="common">Svalbard reindeer</name>
    <dbReference type="NCBI Taxonomy" id="3082113"/>
    <lineage>
        <taxon>Eukaryota</taxon>
        <taxon>Metazoa</taxon>
        <taxon>Chordata</taxon>
        <taxon>Craniata</taxon>
        <taxon>Vertebrata</taxon>
        <taxon>Euteleostomi</taxon>
        <taxon>Mammalia</taxon>
        <taxon>Eutheria</taxon>
        <taxon>Laurasiatheria</taxon>
        <taxon>Artiodactyla</taxon>
        <taxon>Ruminantia</taxon>
        <taxon>Pecora</taxon>
        <taxon>Cervidae</taxon>
        <taxon>Odocoileinae</taxon>
        <taxon>Rangifer</taxon>
    </lineage>
</organism>
<proteinExistence type="predicted"/>
<reference evidence="1" key="1">
    <citation type="submission" date="2023-05" db="EMBL/GenBank/DDBJ databases">
        <authorList>
            <consortium name="ELIXIR-Norway"/>
        </authorList>
    </citation>
    <scope>NUCLEOTIDE SEQUENCE</scope>
</reference>
<evidence type="ECO:0000313" key="1">
    <source>
        <dbReference type="EMBL" id="CAN0207533.1"/>
    </source>
</evidence>
<gene>
    <name evidence="1" type="ORF">MRATA1EN22A_LOCUS13668</name>
</gene>
<accession>A0AC59Z474</accession>
<dbReference type="EMBL" id="OX596107">
    <property type="protein sequence ID" value="CAN0207533.1"/>
    <property type="molecule type" value="Genomic_DNA"/>
</dbReference>